<dbReference type="Proteomes" id="UP000515158">
    <property type="component" value="Unplaced"/>
</dbReference>
<evidence type="ECO:0000313" key="1">
    <source>
        <dbReference type="Proteomes" id="UP000515158"/>
    </source>
</evidence>
<accession>A0A6P8YEE0</accession>
<dbReference type="GeneID" id="117643359"/>
<name>A0A6P8YEE0_THRPL</name>
<reference evidence="2" key="1">
    <citation type="submission" date="2025-08" db="UniProtKB">
        <authorList>
            <consortium name="RefSeq"/>
        </authorList>
    </citation>
    <scope>IDENTIFICATION</scope>
    <source>
        <tissue evidence="2">Total insect</tissue>
    </source>
</reference>
<gene>
    <name evidence="2" type="primary">LOC117643359</name>
</gene>
<protein>
    <submittedName>
        <fullName evidence="2">Uncharacterized protein LOC117643359</fullName>
    </submittedName>
</protein>
<sequence>METSKSVQLVHLDHRIQRKGQSSPANSKFTDCRIVIRHSLDSFNFDSKMSLATKIFNLIKGILTTEDDVHTIVKHLISDEIGVTKLSELAEVTPDVLPQTVKLSWIKRKQLLEAFAKCASGESFGSAESLDAQSTSSAGASNNPNPFKSTTTASHFENVTHTTSAVLRSVENVTADPAEFTFTVPWGQMPKETMTKLNNAKEKKEKANPADVEALKLAIAKKLVSAYQSHKEVYPGQQKHPGRKIYESVTSQVETKFGNCVKTIIKGVAIGSNRSNFFRAFESCIENLMKASNTGLKKSKVMKGKNLVGVDPDAYDPVMTKDSREVQEGIKEHLKNLRDLGTDVDNWPEIVNNLRETYELQRTDILLATSEVLGGGAGRSSEDDDDLLNEKAFEKLKREWPFLFEMVGLELHHNTLTKRELGVKIKSFVEEHLRFTLYFLTSSSNCNVENVIQCLLLKKRPDILDPERKFLLMLNMLANHFRENFSSLYIPAEKTSDPSSFPFGILEEKKDPCIVALDNDIYAAQKYYVCADQVALIEAENPKDAFVAMIQMCFVFDLEYPPELPLTMEFIERYVLDMGMVDSKIKKKGRQIVVLSENVKKLITKYEDFLDEMKKQGLDDH</sequence>
<organism evidence="2">
    <name type="scientific">Thrips palmi</name>
    <name type="common">Melon thrips</name>
    <dbReference type="NCBI Taxonomy" id="161013"/>
    <lineage>
        <taxon>Eukaryota</taxon>
        <taxon>Metazoa</taxon>
        <taxon>Ecdysozoa</taxon>
        <taxon>Arthropoda</taxon>
        <taxon>Hexapoda</taxon>
        <taxon>Insecta</taxon>
        <taxon>Pterygota</taxon>
        <taxon>Neoptera</taxon>
        <taxon>Paraneoptera</taxon>
        <taxon>Thysanoptera</taxon>
        <taxon>Terebrantia</taxon>
        <taxon>Thripoidea</taxon>
        <taxon>Thripidae</taxon>
        <taxon>Thrips</taxon>
    </lineage>
</organism>
<dbReference type="AlphaFoldDB" id="A0A6P8YEE0"/>
<dbReference type="PANTHER" id="PTHR31025">
    <property type="entry name" value="SI:CH211-196P9.1-RELATED"/>
    <property type="match status" value="1"/>
</dbReference>
<keyword evidence="1" id="KW-1185">Reference proteome</keyword>
<dbReference type="PANTHER" id="PTHR31025:SF22">
    <property type="entry name" value="IP13529P"/>
    <property type="match status" value="1"/>
</dbReference>
<dbReference type="RefSeq" id="XP_034238093.1">
    <property type="nucleotide sequence ID" value="XM_034382202.1"/>
</dbReference>
<proteinExistence type="predicted"/>
<dbReference type="KEGG" id="tpal:117643359"/>
<dbReference type="InParanoid" id="A0A6P8YEE0"/>
<dbReference type="OrthoDB" id="8838209at2759"/>
<evidence type="ECO:0000313" key="2">
    <source>
        <dbReference type="RefSeq" id="XP_034238093.1"/>
    </source>
</evidence>